<evidence type="ECO:0000313" key="2">
    <source>
        <dbReference type="Proteomes" id="UP001611263"/>
    </source>
</evidence>
<proteinExistence type="predicted"/>
<accession>A0ABW7TX37</accession>
<sequence>MADPGDLDPLEVARTQLHAALTAAETQPLTLEAHLQLGLLAAQIALAERLPIRASGTQEVPGFDEEFTWSAGRVEQFLGNLDPPGIQLLEILVAEGGAATPERIKELTGRKSLAGITSALRAAAHRTTPELLPPPRLIQVVRVRGTDKAQLYRISAEMLPIIAAALQRIGSSSVTETATHL</sequence>
<evidence type="ECO:0000313" key="1">
    <source>
        <dbReference type="EMBL" id="MFI1465602.1"/>
    </source>
</evidence>
<comment type="caution">
    <text evidence="1">The sequence shown here is derived from an EMBL/GenBank/DDBJ whole genome shotgun (WGS) entry which is preliminary data.</text>
</comment>
<dbReference type="Proteomes" id="UP001611263">
    <property type="component" value="Unassembled WGS sequence"/>
</dbReference>
<reference evidence="1 2" key="1">
    <citation type="submission" date="2024-10" db="EMBL/GenBank/DDBJ databases">
        <title>The Natural Products Discovery Center: Release of the First 8490 Sequenced Strains for Exploring Actinobacteria Biosynthetic Diversity.</title>
        <authorList>
            <person name="Kalkreuter E."/>
            <person name="Kautsar S.A."/>
            <person name="Yang D."/>
            <person name="Bader C.D."/>
            <person name="Teijaro C.N."/>
            <person name="Fluegel L."/>
            <person name="Davis C.M."/>
            <person name="Simpson J.R."/>
            <person name="Lauterbach L."/>
            <person name="Steele A.D."/>
            <person name="Gui C."/>
            <person name="Meng S."/>
            <person name="Li G."/>
            <person name="Viehrig K."/>
            <person name="Ye F."/>
            <person name="Su P."/>
            <person name="Kiefer A.F."/>
            <person name="Nichols A."/>
            <person name="Cepeda A.J."/>
            <person name="Yan W."/>
            <person name="Fan B."/>
            <person name="Jiang Y."/>
            <person name="Adhikari A."/>
            <person name="Zheng C.-J."/>
            <person name="Schuster L."/>
            <person name="Cowan T.M."/>
            <person name="Smanski M.J."/>
            <person name="Chevrette M.G."/>
            <person name="De Carvalho L.P.S."/>
            <person name="Shen B."/>
        </authorList>
    </citation>
    <scope>NUCLEOTIDE SEQUENCE [LARGE SCALE GENOMIC DNA]</scope>
    <source>
        <strain evidence="1 2">NPDC020568</strain>
    </source>
</reference>
<organism evidence="1 2">
    <name type="scientific">Nocardia carnea</name>
    <dbReference type="NCBI Taxonomy" id="37328"/>
    <lineage>
        <taxon>Bacteria</taxon>
        <taxon>Bacillati</taxon>
        <taxon>Actinomycetota</taxon>
        <taxon>Actinomycetes</taxon>
        <taxon>Mycobacteriales</taxon>
        <taxon>Nocardiaceae</taxon>
        <taxon>Nocardia</taxon>
    </lineage>
</organism>
<dbReference type="RefSeq" id="WP_033247758.1">
    <property type="nucleotide sequence ID" value="NZ_JBIRUQ010000027.1"/>
</dbReference>
<dbReference type="EMBL" id="JBIRUQ010000027">
    <property type="protein sequence ID" value="MFI1465602.1"/>
    <property type="molecule type" value="Genomic_DNA"/>
</dbReference>
<keyword evidence="2" id="KW-1185">Reference proteome</keyword>
<dbReference type="GeneID" id="93507924"/>
<name>A0ABW7TX37_9NOCA</name>
<protein>
    <submittedName>
        <fullName evidence="1">Uncharacterized protein</fullName>
    </submittedName>
</protein>
<gene>
    <name evidence="1" type="ORF">ACH4WX_33280</name>
</gene>